<dbReference type="Proteomes" id="UP000177625">
    <property type="component" value="Unassembled WGS sequence"/>
</dbReference>
<name>A0A1E1MMZ0_RHYSE</name>
<evidence type="ECO:0000313" key="3">
    <source>
        <dbReference type="Proteomes" id="UP000177625"/>
    </source>
</evidence>
<keyword evidence="3" id="KW-1185">Reference proteome</keyword>
<reference evidence="3" key="1">
    <citation type="submission" date="2016-03" db="EMBL/GenBank/DDBJ databases">
        <authorList>
            <person name="Guldener U."/>
        </authorList>
    </citation>
    <scope>NUCLEOTIDE SEQUENCE [LARGE SCALE GENOMIC DNA]</scope>
</reference>
<evidence type="ECO:0000313" key="2">
    <source>
        <dbReference type="EMBL" id="CZT50105.1"/>
    </source>
</evidence>
<organism evidence="2 3">
    <name type="scientific">Rhynchosporium secalis</name>
    <name type="common">Barley scald fungus</name>
    <dbReference type="NCBI Taxonomy" id="38038"/>
    <lineage>
        <taxon>Eukaryota</taxon>
        <taxon>Fungi</taxon>
        <taxon>Dikarya</taxon>
        <taxon>Ascomycota</taxon>
        <taxon>Pezizomycotina</taxon>
        <taxon>Leotiomycetes</taxon>
        <taxon>Helotiales</taxon>
        <taxon>Ploettnerulaceae</taxon>
        <taxon>Rhynchosporium</taxon>
    </lineage>
</organism>
<sequence>MASLYQAEHLFLNHVQLCIDALSDFGIHISWSSPGSLSTEEVPRQSFLNSQNKLLRTSYNRTTSINMTQPPPQKEEIRHMTPEPRGYALVGSAAAKIDKISSCIELTTLLDI</sequence>
<accession>A0A1E1MMZ0</accession>
<dbReference type="EMBL" id="FJVC01000408">
    <property type="protein sequence ID" value="CZT50105.1"/>
    <property type="molecule type" value="Genomic_DNA"/>
</dbReference>
<dbReference type="AlphaFoldDB" id="A0A1E1MMZ0"/>
<feature type="compositionally biased region" description="Polar residues" evidence="1">
    <location>
        <begin position="59"/>
        <end position="68"/>
    </location>
</feature>
<protein>
    <submittedName>
        <fullName evidence="2">Uncharacterized protein</fullName>
    </submittedName>
</protein>
<gene>
    <name evidence="2" type="ORF">RSE6_11036</name>
</gene>
<feature type="region of interest" description="Disordered" evidence="1">
    <location>
        <begin position="59"/>
        <end position="78"/>
    </location>
</feature>
<proteinExistence type="predicted"/>
<evidence type="ECO:0000256" key="1">
    <source>
        <dbReference type="SAM" id="MobiDB-lite"/>
    </source>
</evidence>